<reference evidence="2 3" key="1">
    <citation type="submission" date="2007-01" db="EMBL/GenBank/DDBJ databases">
        <authorList>
            <person name="Haygood M."/>
            <person name="Podell S."/>
            <person name="Anderson C."/>
            <person name="Hopkinson B."/>
            <person name="Roe K."/>
            <person name="Barbeau K."/>
            <person name="Gaasterland T."/>
            <person name="Ferriera S."/>
            <person name="Johnson J."/>
            <person name="Kravitz S."/>
            <person name="Beeson K."/>
            <person name="Sutton G."/>
            <person name="Rogers Y.-H."/>
            <person name="Friedman R."/>
            <person name="Frazier M."/>
            <person name="Venter J.C."/>
        </authorList>
    </citation>
    <scope>NUCLEOTIDE SEQUENCE [LARGE SCALE GENOMIC DNA]</scope>
    <source>
        <strain evidence="2 3">ATCC 23134</strain>
    </source>
</reference>
<dbReference type="EMBL" id="AAWS01000004">
    <property type="protein sequence ID" value="EAY31053.1"/>
    <property type="molecule type" value="Genomic_DNA"/>
</dbReference>
<feature type="binding site" evidence="1">
    <location>
        <position position="61"/>
    </location>
    <ligand>
        <name>Mg(2+)</name>
        <dbReference type="ChEBI" id="CHEBI:18420"/>
        <label>1</label>
    </ligand>
</feature>
<evidence type="ECO:0000256" key="1">
    <source>
        <dbReference type="PIRSR" id="PIRSR605502-1"/>
    </source>
</evidence>
<keyword evidence="3" id="KW-1185">Reference proteome</keyword>
<sequence>MEDKIKGVIFGNAVGDAIGLGTEFMSKAMVQHHYPNGLTDYKQIVQDKHRSRWQLGEWTDDTHQMLCILDSLLANKRIDIKDIGLTIVDWAHNDGRGTGRTIYTVIGSPLFMNNPHKAAEEYWLKSKKYAAANGALMRTSVLGIWEYNNPEKIRLNAEKVCKITHYDPRCVGSCVMLCLMISRLLQGQIINDDFMEEMLQEGDRYDARIREYLTAHVRPDIAVLALEDKASIGYTLKALGCAWWALQYSSSFEKGISKIIHEGGDADTNAAIAGAVLGARFGYENIPQRWLNGLAKKDWLLDQVKQLISAMDMS</sequence>
<dbReference type="GO" id="GO:0016787">
    <property type="term" value="F:hydrolase activity"/>
    <property type="evidence" value="ECO:0007669"/>
    <property type="project" value="UniProtKB-KW"/>
</dbReference>
<keyword evidence="1" id="KW-0479">Metal-binding</keyword>
<feature type="binding site" evidence="1">
    <location>
        <position position="268"/>
    </location>
    <ligand>
        <name>Mg(2+)</name>
        <dbReference type="ChEBI" id="CHEBI:18420"/>
        <label>1</label>
    </ligand>
</feature>
<feature type="binding site" evidence="1">
    <location>
        <position position="267"/>
    </location>
    <ligand>
        <name>Mg(2+)</name>
        <dbReference type="ChEBI" id="CHEBI:18420"/>
        <label>1</label>
    </ligand>
</feature>
<accession>A1ZEV1</accession>
<dbReference type="InterPro" id="IPR005502">
    <property type="entry name" value="Ribosyl_crysJ1"/>
</dbReference>
<keyword evidence="2" id="KW-0378">Hydrolase</keyword>
<dbReference type="eggNOG" id="COG1397">
    <property type="taxonomic scope" value="Bacteria"/>
</dbReference>
<organism evidence="2 3">
    <name type="scientific">Microscilla marina ATCC 23134</name>
    <dbReference type="NCBI Taxonomy" id="313606"/>
    <lineage>
        <taxon>Bacteria</taxon>
        <taxon>Pseudomonadati</taxon>
        <taxon>Bacteroidota</taxon>
        <taxon>Cytophagia</taxon>
        <taxon>Cytophagales</taxon>
        <taxon>Microscillaceae</taxon>
        <taxon>Microscilla</taxon>
    </lineage>
</organism>
<feature type="binding site" evidence="1">
    <location>
        <position position="265"/>
    </location>
    <ligand>
        <name>Mg(2+)</name>
        <dbReference type="ChEBI" id="CHEBI:18420"/>
        <label>1</label>
    </ligand>
</feature>
<dbReference type="OrthoDB" id="9798107at2"/>
<dbReference type="Gene3D" id="1.10.4080.10">
    <property type="entry name" value="ADP-ribosylation/Crystallin J1"/>
    <property type="match status" value="1"/>
</dbReference>
<gene>
    <name evidence="2" type="ORF">M23134_07461</name>
</gene>
<dbReference type="AlphaFoldDB" id="A1ZEV1"/>
<dbReference type="InterPro" id="IPR036705">
    <property type="entry name" value="Ribosyl_crysJ1_sf"/>
</dbReference>
<comment type="cofactor">
    <cofactor evidence="1">
        <name>Mg(2+)</name>
        <dbReference type="ChEBI" id="CHEBI:18420"/>
    </cofactor>
    <text evidence="1">Binds 2 magnesium ions per subunit.</text>
</comment>
<evidence type="ECO:0000313" key="2">
    <source>
        <dbReference type="EMBL" id="EAY31053.1"/>
    </source>
</evidence>
<proteinExistence type="predicted"/>
<protein>
    <submittedName>
        <fullName evidence="2">ADP-ribosylglycohydrolase superfamily</fullName>
    </submittedName>
</protein>
<dbReference type="Proteomes" id="UP000004095">
    <property type="component" value="Unassembled WGS sequence"/>
</dbReference>
<dbReference type="Pfam" id="PF03747">
    <property type="entry name" value="ADP_ribosyl_GH"/>
    <property type="match status" value="1"/>
</dbReference>
<feature type="binding site" evidence="1">
    <location>
        <position position="60"/>
    </location>
    <ligand>
        <name>Mg(2+)</name>
        <dbReference type="ChEBI" id="CHEBI:18420"/>
        <label>1</label>
    </ligand>
</feature>
<evidence type="ECO:0000313" key="3">
    <source>
        <dbReference type="Proteomes" id="UP000004095"/>
    </source>
</evidence>
<keyword evidence="1" id="KW-0460">Magnesium</keyword>
<dbReference type="SUPFAM" id="SSF101478">
    <property type="entry name" value="ADP-ribosylglycohydrolase"/>
    <property type="match status" value="1"/>
</dbReference>
<dbReference type="PANTHER" id="PTHR16222:SF28">
    <property type="entry name" value="ADP-RIBOSYLGLYCOHYDROLASE"/>
    <property type="match status" value="1"/>
</dbReference>
<dbReference type="PANTHER" id="PTHR16222">
    <property type="entry name" value="ADP-RIBOSYLGLYCOHYDROLASE"/>
    <property type="match status" value="1"/>
</dbReference>
<feature type="binding site" evidence="1">
    <location>
        <position position="59"/>
    </location>
    <ligand>
        <name>Mg(2+)</name>
        <dbReference type="ChEBI" id="CHEBI:18420"/>
        <label>1</label>
    </ligand>
</feature>
<dbReference type="GO" id="GO:0046872">
    <property type="term" value="F:metal ion binding"/>
    <property type="evidence" value="ECO:0007669"/>
    <property type="project" value="UniProtKB-KW"/>
</dbReference>
<comment type="caution">
    <text evidence="2">The sequence shown here is derived from an EMBL/GenBank/DDBJ whole genome shotgun (WGS) entry which is preliminary data.</text>
</comment>
<name>A1ZEV1_MICM2</name>
<dbReference type="InterPro" id="IPR050792">
    <property type="entry name" value="ADP-ribosylglycohydrolase"/>
</dbReference>
<dbReference type="RefSeq" id="WP_002694199.1">
    <property type="nucleotide sequence ID" value="NZ_AAWS01000004.1"/>
</dbReference>